<evidence type="ECO:0000256" key="1">
    <source>
        <dbReference type="SAM" id="MobiDB-lite"/>
    </source>
</evidence>
<dbReference type="GO" id="GO:0031012">
    <property type="term" value="C:extracellular matrix"/>
    <property type="evidence" value="ECO:0007669"/>
    <property type="project" value="TreeGrafter"/>
</dbReference>
<feature type="region of interest" description="Disordered" evidence="1">
    <location>
        <begin position="14"/>
        <end position="34"/>
    </location>
</feature>
<dbReference type="OrthoDB" id="6155261at2759"/>
<sequence length="166" mass="18617">MGTFYNRYEVLELEGQTTNEGTGEGNSQMSKVNQVKQKVGLTEQGSPFGNKAKKEGVWPVEAWSTDMDDGPRESQCPELEDHDCQHDQIPVNPRLVQDLLLQLGPYKSMGPDGIHPRILKELADVIAKPLSINFEQSWESKKVPADWKLANIIPIFKKSKKDDPGN</sequence>
<protein>
    <recommendedName>
        <fullName evidence="4">RNA-directed DNA polymerase from mobile element jockey</fullName>
    </recommendedName>
</protein>
<dbReference type="GO" id="GO:0007508">
    <property type="term" value="P:larval heart development"/>
    <property type="evidence" value="ECO:0007669"/>
    <property type="project" value="TreeGrafter"/>
</dbReference>
<gene>
    <name evidence="2" type="ORF">HGM15179_018579</name>
</gene>
<dbReference type="PANTHER" id="PTHR33395:SF22">
    <property type="entry name" value="REVERSE TRANSCRIPTASE DOMAIN-CONTAINING PROTEIN"/>
    <property type="match status" value="1"/>
</dbReference>
<accession>A0A8K1DBC0</accession>
<dbReference type="Proteomes" id="UP000796761">
    <property type="component" value="Unassembled WGS sequence"/>
</dbReference>
<comment type="caution">
    <text evidence="2">The sequence shown here is derived from an EMBL/GenBank/DDBJ whole genome shotgun (WGS) entry which is preliminary data.</text>
</comment>
<dbReference type="AlphaFoldDB" id="A0A8K1DBC0"/>
<keyword evidence="3" id="KW-1185">Reference proteome</keyword>
<evidence type="ECO:0000313" key="3">
    <source>
        <dbReference type="Proteomes" id="UP000796761"/>
    </source>
</evidence>
<dbReference type="PANTHER" id="PTHR33395">
    <property type="entry name" value="TRANSCRIPTASE, PUTATIVE-RELATED-RELATED"/>
    <property type="match status" value="1"/>
</dbReference>
<organism evidence="2 3">
    <name type="scientific">Zosterops borbonicus</name>
    <dbReference type="NCBI Taxonomy" id="364589"/>
    <lineage>
        <taxon>Eukaryota</taxon>
        <taxon>Metazoa</taxon>
        <taxon>Chordata</taxon>
        <taxon>Craniata</taxon>
        <taxon>Vertebrata</taxon>
        <taxon>Euteleostomi</taxon>
        <taxon>Archelosauria</taxon>
        <taxon>Archosauria</taxon>
        <taxon>Dinosauria</taxon>
        <taxon>Saurischia</taxon>
        <taxon>Theropoda</taxon>
        <taxon>Coelurosauria</taxon>
        <taxon>Aves</taxon>
        <taxon>Neognathae</taxon>
        <taxon>Neoaves</taxon>
        <taxon>Telluraves</taxon>
        <taxon>Australaves</taxon>
        <taxon>Passeriformes</taxon>
        <taxon>Sylvioidea</taxon>
        <taxon>Zosteropidae</taxon>
        <taxon>Zosterops</taxon>
    </lineage>
</organism>
<reference evidence="2" key="1">
    <citation type="submission" date="2019-04" db="EMBL/GenBank/DDBJ databases">
        <title>Genome assembly of Zosterops borbonicus 15179.</title>
        <authorList>
            <person name="Leroy T."/>
            <person name="Anselmetti Y."/>
            <person name="Tilak M.-K."/>
            <person name="Nabholz B."/>
        </authorList>
    </citation>
    <scope>NUCLEOTIDE SEQUENCE</scope>
    <source>
        <strain evidence="2">HGM_15179</strain>
        <tissue evidence="2">Muscle</tissue>
    </source>
</reference>
<evidence type="ECO:0000313" key="2">
    <source>
        <dbReference type="EMBL" id="TRZ08522.1"/>
    </source>
</evidence>
<evidence type="ECO:0008006" key="4">
    <source>
        <dbReference type="Google" id="ProtNLM"/>
    </source>
</evidence>
<dbReference type="EMBL" id="SWJQ01001325">
    <property type="protein sequence ID" value="TRZ08522.1"/>
    <property type="molecule type" value="Genomic_DNA"/>
</dbReference>
<proteinExistence type="predicted"/>
<dbReference type="GO" id="GO:0061343">
    <property type="term" value="P:cell adhesion involved in heart morphogenesis"/>
    <property type="evidence" value="ECO:0007669"/>
    <property type="project" value="TreeGrafter"/>
</dbReference>
<name>A0A8K1DBC0_9PASS</name>